<organism evidence="1 2">
    <name type="scientific">Stratiformator vulcanicus</name>
    <dbReference type="NCBI Taxonomy" id="2527980"/>
    <lineage>
        <taxon>Bacteria</taxon>
        <taxon>Pseudomonadati</taxon>
        <taxon>Planctomycetota</taxon>
        <taxon>Planctomycetia</taxon>
        <taxon>Planctomycetales</taxon>
        <taxon>Planctomycetaceae</taxon>
        <taxon>Stratiformator</taxon>
    </lineage>
</organism>
<reference evidence="1 2" key="1">
    <citation type="submission" date="2019-02" db="EMBL/GenBank/DDBJ databases">
        <title>Deep-cultivation of Planctomycetes and their phenomic and genomic characterization uncovers novel biology.</title>
        <authorList>
            <person name="Wiegand S."/>
            <person name="Jogler M."/>
            <person name="Boedeker C."/>
            <person name="Pinto D."/>
            <person name="Vollmers J."/>
            <person name="Rivas-Marin E."/>
            <person name="Kohn T."/>
            <person name="Peeters S.H."/>
            <person name="Heuer A."/>
            <person name="Rast P."/>
            <person name="Oberbeckmann S."/>
            <person name="Bunk B."/>
            <person name="Jeske O."/>
            <person name="Meyerdierks A."/>
            <person name="Storesund J.E."/>
            <person name="Kallscheuer N."/>
            <person name="Luecker S."/>
            <person name="Lage O.M."/>
            <person name="Pohl T."/>
            <person name="Merkel B.J."/>
            <person name="Hornburger P."/>
            <person name="Mueller R.-W."/>
            <person name="Bruemmer F."/>
            <person name="Labrenz M."/>
            <person name="Spormann A.M."/>
            <person name="Op den Camp H."/>
            <person name="Overmann J."/>
            <person name="Amann R."/>
            <person name="Jetten M.S.M."/>
            <person name="Mascher T."/>
            <person name="Medema M.H."/>
            <person name="Devos D.P."/>
            <person name="Kaster A.-K."/>
            <person name="Ovreas L."/>
            <person name="Rohde M."/>
            <person name="Galperin M.Y."/>
            <person name="Jogler C."/>
        </authorList>
    </citation>
    <scope>NUCLEOTIDE SEQUENCE [LARGE SCALE GENOMIC DNA]</scope>
    <source>
        <strain evidence="1 2">Pan189</strain>
    </source>
</reference>
<evidence type="ECO:0000313" key="2">
    <source>
        <dbReference type="Proteomes" id="UP000317318"/>
    </source>
</evidence>
<dbReference type="InterPro" id="IPR010869">
    <property type="entry name" value="DUF1501"/>
</dbReference>
<dbReference type="PANTHER" id="PTHR43737">
    <property type="entry name" value="BLL7424 PROTEIN"/>
    <property type="match status" value="1"/>
</dbReference>
<gene>
    <name evidence="1" type="ORF">Pan189_04150</name>
</gene>
<dbReference type="InterPro" id="IPR017850">
    <property type="entry name" value="Alkaline_phosphatase_core_sf"/>
</dbReference>
<name>A0A517QWW5_9PLAN</name>
<evidence type="ECO:0008006" key="3">
    <source>
        <dbReference type="Google" id="ProtNLM"/>
    </source>
</evidence>
<proteinExistence type="predicted"/>
<dbReference type="EMBL" id="CP036268">
    <property type="protein sequence ID" value="QDT36060.1"/>
    <property type="molecule type" value="Genomic_DNA"/>
</dbReference>
<evidence type="ECO:0000313" key="1">
    <source>
        <dbReference type="EMBL" id="QDT36060.1"/>
    </source>
</evidence>
<sequence>MLKQASQGFGYLALAGLAARNAPAAPQPESILAAKKPHFAPRAQRVLFIQMRGAPSQMDTFDYKPYLLNKDKNRDWRFQFSQHGESGLWISELFPHIAKHADKLCLLRGMHTDFPIHNEATLFLHTGNSVLTRPSMGAWIQYGLGTENDNLPGFVVMNMQHEAGGGQNWGSAFLPAAYQGLSIGRPFHEIGRDDVRHLANARLSPALQRQQLAFARAANERLAMQDPTNRQIDGLIESYERGFRMQAALPELLDVSDESESTLDMYGVTNREKRKAMGRDALMHVNGTQCLVARRLLEAGVRFVEINDQWWDGHNNHRDCLEGRAWATDQPIAALLTDLDRRGLLDDTLVLWGGEFGRTVGNAKKDGSDHNAGGFTMWMAGGGVKGGFSYGGTDETGENAVEGRMHIHDLHATILHILGLDHKALTYRYAGRDFRLTDVYGRVAQNILA</sequence>
<dbReference type="SUPFAM" id="SSF53649">
    <property type="entry name" value="Alkaline phosphatase-like"/>
    <property type="match status" value="1"/>
</dbReference>
<protein>
    <recommendedName>
        <fullName evidence="3">Sulfatase</fullName>
    </recommendedName>
</protein>
<dbReference type="Pfam" id="PF07394">
    <property type="entry name" value="DUF1501"/>
    <property type="match status" value="1"/>
</dbReference>
<dbReference type="Proteomes" id="UP000317318">
    <property type="component" value="Chromosome"/>
</dbReference>
<dbReference type="Gene3D" id="3.40.720.10">
    <property type="entry name" value="Alkaline Phosphatase, subunit A"/>
    <property type="match status" value="1"/>
</dbReference>
<dbReference type="PANTHER" id="PTHR43737:SF1">
    <property type="entry name" value="DUF1501 DOMAIN-CONTAINING PROTEIN"/>
    <property type="match status" value="1"/>
</dbReference>
<dbReference type="KEGG" id="svp:Pan189_04150"/>
<accession>A0A517QWW5</accession>
<dbReference type="AlphaFoldDB" id="A0A517QWW5"/>
<keyword evidence="2" id="KW-1185">Reference proteome</keyword>